<protein>
    <submittedName>
        <fullName evidence="4">Isoniazid-induced dynamin-like GTPase IniA</fullName>
    </submittedName>
</protein>
<feature type="transmembrane region" description="Helical" evidence="2">
    <location>
        <begin position="422"/>
        <end position="447"/>
    </location>
</feature>
<keyword evidence="2" id="KW-1133">Transmembrane helix</keyword>
<evidence type="ECO:0000256" key="1">
    <source>
        <dbReference type="SAM" id="Coils"/>
    </source>
</evidence>
<evidence type="ECO:0000256" key="2">
    <source>
        <dbReference type="SAM" id="Phobius"/>
    </source>
</evidence>
<dbReference type="SUPFAM" id="SSF52540">
    <property type="entry name" value="P-loop containing nucleoside triphosphate hydrolases"/>
    <property type="match status" value="1"/>
</dbReference>
<evidence type="ECO:0000259" key="3">
    <source>
        <dbReference type="Pfam" id="PF00350"/>
    </source>
</evidence>
<dbReference type="InterPro" id="IPR027417">
    <property type="entry name" value="P-loop_NTPase"/>
</dbReference>
<keyword evidence="2" id="KW-0812">Transmembrane</keyword>
<dbReference type="Gene3D" id="3.40.50.300">
    <property type="entry name" value="P-loop containing nucleotide triphosphate hydrolases"/>
    <property type="match status" value="1"/>
</dbReference>
<dbReference type="PANTHER" id="PTHR43681:SF1">
    <property type="entry name" value="SARCALUMENIN"/>
    <property type="match status" value="1"/>
</dbReference>
<keyword evidence="1" id="KW-0175">Coiled coil</keyword>
<dbReference type="InterPro" id="IPR051943">
    <property type="entry name" value="TRAFAC_Dynamin-like_GTPase"/>
</dbReference>
<comment type="caution">
    <text evidence="4">The sequence shown here is derived from an EMBL/GenBank/DDBJ whole genome shotgun (WGS) entry which is preliminary data.</text>
</comment>
<dbReference type="Proteomes" id="UP001499863">
    <property type="component" value="Unassembled WGS sequence"/>
</dbReference>
<dbReference type="EMBL" id="BAAAKJ010000470">
    <property type="protein sequence ID" value="GAA1413877.1"/>
    <property type="molecule type" value="Genomic_DNA"/>
</dbReference>
<dbReference type="Pfam" id="PF00350">
    <property type="entry name" value="Dynamin_N"/>
    <property type="match status" value="1"/>
</dbReference>
<keyword evidence="2" id="KW-0472">Membrane</keyword>
<proteinExistence type="predicted"/>
<feature type="coiled-coil region" evidence="1">
    <location>
        <begin position="506"/>
        <end position="533"/>
    </location>
</feature>
<reference evidence="4 5" key="1">
    <citation type="journal article" date="2019" name="Int. J. Syst. Evol. Microbiol.">
        <title>The Global Catalogue of Microorganisms (GCM) 10K type strain sequencing project: providing services to taxonomists for standard genome sequencing and annotation.</title>
        <authorList>
            <consortium name="The Broad Institute Genomics Platform"/>
            <consortium name="The Broad Institute Genome Sequencing Center for Infectious Disease"/>
            <person name="Wu L."/>
            <person name="Ma J."/>
        </authorList>
    </citation>
    <scope>NUCLEOTIDE SEQUENCE [LARGE SCALE GENOMIC DNA]</scope>
    <source>
        <strain evidence="4 5">JCM 12393</strain>
    </source>
</reference>
<feature type="domain" description="Dynamin N-terminal" evidence="3">
    <location>
        <begin position="62"/>
        <end position="138"/>
    </location>
</feature>
<evidence type="ECO:0000313" key="4">
    <source>
        <dbReference type="EMBL" id="GAA1413877.1"/>
    </source>
</evidence>
<dbReference type="InterPro" id="IPR045063">
    <property type="entry name" value="Dynamin_N"/>
</dbReference>
<name>A0ABN1YHH4_9ACTN</name>
<dbReference type="PANTHER" id="PTHR43681">
    <property type="entry name" value="TRANSMEMBRANE GTPASE FZO"/>
    <property type="match status" value="1"/>
</dbReference>
<evidence type="ECO:0000313" key="5">
    <source>
        <dbReference type="Proteomes" id="UP001499863"/>
    </source>
</evidence>
<sequence>MHVVVRHGERPRAEAFLLPTAASPDGPDGVPRPEPVPLERIAEYAAVDPATGRPHRLDVHHVEVELPVPLLAAGLELVDTPGVGGLVSGHAQLALAALENADALVFVVDGSSELTRSELDFLARATERTAETVFVLTKTDSHDAWPTVLERNRELLARHAPRHADAPWFPVSNRARRDAAEAADAGELQDAEELLEESGFEPLDALLRRRIASRAAELRLANVVHVALAALAVPLAEQELRLRSLHQDPTLAAEVERAEEALRLLQPESAQWRRALGTGARDLKNTLQLGFRRSLNDVRQHAEARIATSEPTALAQEFPAELEAQVEAVWLQLDNAARRGLAVLEERVRRECATVLDAGRTDSGRAGGEGAGAELAVTDDGAVIRAERAAALPEMVHTTHQEGGALGMIESVIPSVGTAATFGTVVALVTSSVLLPAVASYAMLAVLTRRRRRRAELGRVRGDATRHLNRVLTELSTEIPAQITSHVDELTDRLAAALDQAIADERLRLERQLVDHRRNLATATADLAAARDRAKRRIGSLTALRDEGLALSHGLGATPGTPDPDRS</sequence>
<accession>A0ABN1YHH4</accession>
<organism evidence="4 5">
    <name type="scientific">Kitasatospora putterlickiae</name>
    <dbReference type="NCBI Taxonomy" id="221725"/>
    <lineage>
        <taxon>Bacteria</taxon>
        <taxon>Bacillati</taxon>
        <taxon>Actinomycetota</taxon>
        <taxon>Actinomycetes</taxon>
        <taxon>Kitasatosporales</taxon>
        <taxon>Streptomycetaceae</taxon>
        <taxon>Kitasatospora</taxon>
    </lineage>
</organism>
<gene>
    <name evidence="4" type="primary">iniA</name>
    <name evidence="4" type="ORF">GCM10009639_67450</name>
</gene>
<keyword evidence="5" id="KW-1185">Reference proteome</keyword>